<reference evidence="1" key="1">
    <citation type="submission" date="2021-09" db="EMBL/GenBank/DDBJ databases">
        <authorList>
            <person name="Martin H S."/>
        </authorList>
    </citation>
    <scope>NUCLEOTIDE SEQUENCE</scope>
</reference>
<name>A0A8J2R2W6_9NEOP</name>
<accession>A0A8J2R2W6</accession>
<evidence type="ECO:0000313" key="2">
    <source>
        <dbReference type="Proteomes" id="UP000789524"/>
    </source>
</evidence>
<proteinExistence type="predicted"/>
<evidence type="ECO:0000313" key="1">
    <source>
        <dbReference type="EMBL" id="CAG9579850.1"/>
    </source>
</evidence>
<protein>
    <submittedName>
        <fullName evidence="1">(African queen) hypothetical protein</fullName>
    </submittedName>
</protein>
<dbReference type="AlphaFoldDB" id="A0A8J2R2W6"/>
<organism evidence="1 2">
    <name type="scientific">Danaus chrysippus</name>
    <name type="common">African queen</name>
    <dbReference type="NCBI Taxonomy" id="151541"/>
    <lineage>
        <taxon>Eukaryota</taxon>
        <taxon>Metazoa</taxon>
        <taxon>Ecdysozoa</taxon>
        <taxon>Arthropoda</taxon>
        <taxon>Hexapoda</taxon>
        <taxon>Insecta</taxon>
        <taxon>Pterygota</taxon>
        <taxon>Neoptera</taxon>
        <taxon>Endopterygota</taxon>
        <taxon>Lepidoptera</taxon>
        <taxon>Glossata</taxon>
        <taxon>Ditrysia</taxon>
        <taxon>Papilionoidea</taxon>
        <taxon>Nymphalidae</taxon>
        <taxon>Danainae</taxon>
        <taxon>Danaini</taxon>
        <taxon>Danaina</taxon>
        <taxon>Danaus</taxon>
        <taxon>Anosia</taxon>
    </lineage>
</organism>
<dbReference type="Proteomes" id="UP000789524">
    <property type="component" value="Unassembled WGS sequence"/>
</dbReference>
<dbReference type="EMBL" id="CAKASE010000079">
    <property type="protein sequence ID" value="CAG9579850.1"/>
    <property type="molecule type" value="Genomic_DNA"/>
</dbReference>
<keyword evidence="2" id="KW-1185">Reference proteome</keyword>
<gene>
    <name evidence="1" type="ORF">DCHRY22_LOCUS13399</name>
</gene>
<comment type="caution">
    <text evidence="1">The sequence shown here is derived from an EMBL/GenBank/DDBJ whole genome shotgun (WGS) entry which is preliminary data.</text>
</comment>
<sequence length="75" mass="8006">MRRGMREGMGGIWGVHCGLGMRKGSGCDVIALSGALIARKLVASLITEYEGVSSFYSARIGSQGISKDLLKILLY</sequence>